<name>A0AAE1Q3J7_9EUCA</name>
<reference evidence="2" key="1">
    <citation type="submission" date="2023-11" db="EMBL/GenBank/DDBJ databases">
        <title>Genome assemblies of two species of porcelain crab, Petrolisthes cinctipes and Petrolisthes manimaculis (Anomura: Porcellanidae).</title>
        <authorList>
            <person name="Angst P."/>
        </authorList>
    </citation>
    <scope>NUCLEOTIDE SEQUENCE</scope>
    <source>
        <strain evidence="2">PB745_02</strain>
        <tissue evidence="2">Gill</tissue>
    </source>
</reference>
<comment type="caution">
    <text evidence="2">The sequence shown here is derived from an EMBL/GenBank/DDBJ whole genome shotgun (WGS) entry which is preliminary data.</text>
</comment>
<protein>
    <submittedName>
        <fullName evidence="2">Uncharacterized protein</fullName>
    </submittedName>
</protein>
<proteinExistence type="predicted"/>
<dbReference type="EMBL" id="JAWZYT010000733">
    <property type="protein sequence ID" value="KAK4319674.1"/>
    <property type="molecule type" value="Genomic_DNA"/>
</dbReference>
<accession>A0AAE1Q3J7</accession>
<evidence type="ECO:0000313" key="2">
    <source>
        <dbReference type="EMBL" id="KAK4319674.1"/>
    </source>
</evidence>
<feature type="compositionally biased region" description="Basic residues" evidence="1">
    <location>
        <begin position="212"/>
        <end position="228"/>
    </location>
</feature>
<evidence type="ECO:0000256" key="1">
    <source>
        <dbReference type="SAM" id="MobiDB-lite"/>
    </source>
</evidence>
<feature type="compositionally biased region" description="Acidic residues" evidence="1">
    <location>
        <begin position="233"/>
        <end position="243"/>
    </location>
</feature>
<gene>
    <name evidence="2" type="ORF">Pmani_009410</name>
</gene>
<keyword evidence="3" id="KW-1185">Reference proteome</keyword>
<dbReference type="Proteomes" id="UP001292094">
    <property type="component" value="Unassembled WGS sequence"/>
</dbReference>
<organism evidence="2 3">
    <name type="scientific">Petrolisthes manimaculis</name>
    <dbReference type="NCBI Taxonomy" id="1843537"/>
    <lineage>
        <taxon>Eukaryota</taxon>
        <taxon>Metazoa</taxon>
        <taxon>Ecdysozoa</taxon>
        <taxon>Arthropoda</taxon>
        <taxon>Crustacea</taxon>
        <taxon>Multicrustacea</taxon>
        <taxon>Malacostraca</taxon>
        <taxon>Eumalacostraca</taxon>
        <taxon>Eucarida</taxon>
        <taxon>Decapoda</taxon>
        <taxon>Pleocyemata</taxon>
        <taxon>Anomura</taxon>
        <taxon>Galatheoidea</taxon>
        <taxon>Porcellanidae</taxon>
        <taxon>Petrolisthes</taxon>
    </lineage>
</organism>
<evidence type="ECO:0000313" key="3">
    <source>
        <dbReference type="Proteomes" id="UP001292094"/>
    </source>
</evidence>
<sequence>MTIKLEDMLTVVKPPAQALDLFRTKIKTKHDFERAYEKVPEYKIRPEKVRPGEVTGEGPGGWRMTPARIEEPPQAGYADPLPPSMRGLNMDEFYEVDIDWRMLTTARPKNRAEEEIFSRYVEMGRLQLQRLRQKAEDLAQSRDWTGRVVKVVPGRGSLPEVRLPTCKECGEELCDGLCKDYLYVNFTRIQTEEKKEDDESGLDAEEVDTPKQKGKKKRKSKRRKKKKKKENEYGDEDADDEGQ</sequence>
<feature type="compositionally biased region" description="Acidic residues" evidence="1">
    <location>
        <begin position="195"/>
        <end position="207"/>
    </location>
</feature>
<feature type="region of interest" description="Disordered" evidence="1">
    <location>
        <begin position="192"/>
        <end position="243"/>
    </location>
</feature>
<dbReference type="AlphaFoldDB" id="A0AAE1Q3J7"/>